<keyword evidence="4" id="KW-1185">Reference proteome</keyword>
<feature type="compositionally biased region" description="Low complexity" evidence="1">
    <location>
        <begin position="562"/>
        <end position="575"/>
    </location>
</feature>
<dbReference type="EMBL" id="VDMD01000002">
    <property type="protein sequence ID" value="TRM67604.1"/>
    <property type="molecule type" value="Genomic_DNA"/>
</dbReference>
<evidence type="ECO:0000256" key="1">
    <source>
        <dbReference type="SAM" id="MobiDB-lite"/>
    </source>
</evidence>
<keyword evidence="2" id="KW-0472">Membrane</keyword>
<evidence type="ECO:0000313" key="3">
    <source>
        <dbReference type="EMBL" id="TRM67604.1"/>
    </source>
</evidence>
<feature type="transmembrane region" description="Helical" evidence="2">
    <location>
        <begin position="64"/>
        <end position="86"/>
    </location>
</feature>
<sequence length="641" mass="66565">MQIDGLFSRDDCKVCGATPSCNCAADQECFVVSRDCYNCASIKCISSASSGGSSTGSGGVSSGALAGAVIGVLVALALIVGGYFWWRRRQADKKAADPNAPKDKPASAADVLSRPDPIEKPTSRPPTEHTVRVYSSSSNTTIDLDPESQSHRHVSEAMTGYSNPFDDANSIQTAGTEGTNVIPIALVTPEIRRSGEAASETSSLPTRPPRSPNLDLNLEHVNVSRDNVMNGSPSARSGVSAFTSRNSYQSNASYSSDFLNDTPVIITPSKGAVRQVLGAVKAELVSAPPGQNGDGLKVPGLAPKPAASSPLAVTSFGPSDIVREEDENVQELEIKDPFSDVNASALATGGFSSSSPHGSTTTFGGETSRDRHDSELKEPTSLPWANAGGSSRPSSVGTQAGSIIDIGSATRVQVGFGTVSSAGSTPATDGFPRSPYRTTMGRLVTPPAAATGMSGSLVDQQQEALAHAQAQAAQARGRFAGNRTSATSVMTTASRTDSLLEAFPFVPPSPISNLPTRTPPASPLSQQTMHPNIPPIPTLPKSAANIAEESDLPAPPSRKMLGMSTASQMSTASSGLGSFPFQIDSDPGSDDSHGAAPPTSYPQAYNDRHRASLDTLAITSDLSSFPLGFDRDNVHPHDRKS</sequence>
<organism evidence="3 4">
    <name type="scientific">Schizophyllum amplum</name>
    <dbReference type="NCBI Taxonomy" id="97359"/>
    <lineage>
        <taxon>Eukaryota</taxon>
        <taxon>Fungi</taxon>
        <taxon>Dikarya</taxon>
        <taxon>Basidiomycota</taxon>
        <taxon>Agaricomycotina</taxon>
        <taxon>Agaricomycetes</taxon>
        <taxon>Agaricomycetidae</taxon>
        <taxon>Agaricales</taxon>
        <taxon>Schizophyllaceae</taxon>
        <taxon>Schizophyllum</taxon>
    </lineage>
</organism>
<feature type="compositionally biased region" description="Polar residues" evidence="1">
    <location>
        <begin position="388"/>
        <end position="399"/>
    </location>
</feature>
<feature type="compositionally biased region" description="Polar residues" evidence="1">
    <location>
        <begin position="133"/>
        <end position="142"/>
    </location>
</feature>
<evidence type="ECO:0000256" key="2">
    <source>
        <dbReference type="SAM" id="Phobius"/>
    </source>
</evidence>
<feature type="compositionally biased region" description="Basic and acidic residues" evidence="1">
    <location>
        <begin position="629"/>
        <end position="641"/>
    </location>
</feature>
<dbReference type="AlphaFoldDB" id="A0A550CS45"/>
<feature type="region of interest" description="Disordered" evidence="1">
    <location>
        <begin position="94"/>
        <end position="149"/>
    </location>
</feature>
<feature type="region of interest" description="Disordered" evidence="1">
    <location>
        <begin position="345"/>
        <end position="399"/>
    </location>
</feature>
<gene>
    <name evidence="3" type="ORF">BD626DRAFT_479281</name>
</gene>
<comment type="caution">
    <text evidence="3">The sequence shown here is derived from an EMBL/GenBank/DDBJ whole genome shotgun (WGS) entry which is preliminary data.</text>
</comment>
<keyword evidence="2" id="KW-0812">Transmembrane</keyword>
<dbReference type="STRING" id="97359.A0A550CS45"/>
<name>A0A550CS45_9AGAR</name>
<keyword evidence="2" id="KW-1133">Transmembrane helix</keyword>
<feature type="region of interest" description="Disordered" evidence="1">
    <location>
        <begin position="622"/>
        <end position="641"/>
    </location>
</feature>
<protein>
    <recommendedName>
        <fullName evidence="5">Membrane anchor Opy2 N-terminal domain-containing protein</fullName>
    </recommendedName>
</protein>
<dbReference type="Proteomes" id="UP000320762">
    <property type="component" value="Unassembled WGS sequence"/>
</dbReference>
<feature type="compositionally biased region" description="Basic and acidic residues" evidence="1">
    <location>
        <begin position="94"/>
        <end position="105"/>
    </location>
</feature>
<evidence type="ECO:0008006" key="5">
    <source>
        <dbReference type="Google" id="ProtNLM"/>
    </source>
</evidence>
<reference evidence="3 4" key="1">
    <citation type="journal article" date="2019" name="New Phytol.">
        <title>Comparative genomics reveals unique wood-decay strategies and fruiting body development in the Schizophyllaceae.</title>
        <authorList>
            <person name="Almasi E."/>
            <person name="Sahu N."/>
            <person name="Krizsan K."/>
            <person name="Balint B."/>
            <person name="Kovacs G.M."/>
            <person name="Kiss B."/>
            <person name="Cseklye J."/>
            <person name="Drula E."/>
            <person name="Henrissat B."/>
            <person name="Nagy I."/>
            <person name="Chovatia M."/>
            <person name="Adam C."/>
            <person name="LaButti K."/>
            <person name="Lipzen A."/>
            <person name="Riley R."/>
            <person name="Grigoriev I.V."/>
            <person name="Nagy L.G."/>
        </authorList>
    </citation>
    <scope>NUCLEOTIDE SEQUENCE [LARGE SCALE GENOMIC DNA]</scope>
    <source>
        <strain evidence="3 4">NL-1724</strain>
    </source>
</reference>
<feature type="compositionally biased region" description="Polar residues" evidence="1">
    <location>
        <begin position="350"/>
        <end position="365"/>
    </location>
</feature>
<feature type="region of interest" description="Disordered" evidence="1">
    <location>
        <begin position="193"/>
        <end position="216"/>
    </location>
</feature>
<dbReference type="CDD" id="cd12087">
    <property type="entry name" value="TM_EGFR-like"/>
    <property type="match status" value="1"/>
</dbReference>
<evidence type="ECO:0000313" key="4">
    <source>
        <dbReference type="Proteomes" id="UP000320762"/>
    </source>
</evidence>
<feature type="region of interest" description="Disordered" evidence="1">
    <location>
        <begin position="286"/>
        <end position="319"/>
    </location>
</feature>
<proteinExistence type="predicted"/>
<accession>A0A550CS45</accession>
<feature type="region of interest" description="Disordered" evidence="1">
    <location>
        <begin position="510"/>
        <end position="608"/>
    </location>
</feature>
<feature type="compositionally biased region" description="Basic and acidic residues" evidence="1">
    <location>
        <begin position="367"/>
        <end position="378"/>
    </location>
</feature>
<feature type="compositionally biased region" description="Basic and acidic residues" evidence="1">
    <location>
        <begin position="116"/>
        <end position="131"/>
    </location>
</feature>
<dbReference type="OrthoDB" id="2402916at2759"/>
<feature type="compositionally biased region" description="Low complexity" evidence="1">
    <location>
        <begin position="299"/>
        <end position="312"/>
    </location>
</feature>